<evidence type="ECO:0000313" key="2">
    <source>
        <dbReference type="EMBL" id="KAJ1180387.1"/>
    </source>
</evidence>
<keyword evidence="3" id="KW-1185">Reference proteome</keyword>
<reference evidence="2" key="1">
    <citation type="journal article" date="2022" name="bioRxiv">
        <title>Sequencing and chromosome-scale assembly of the giantPleurodeles waltlgenome.</title>
        <authorList>
            <person name="Brown T."/>
            <person name="Elewa A."/>
            <person name="Iarovenko S."/>
            <person name="Subramanian E."/>
            <person name="Araus A.J."/>
            <person name="Petzold A."/>
            <person name="Susuki M."/>
            <person name="Suzuki K.-i.T."/>
            <person name="Hayashi T."/>
            <person name="Toyoda A."/>
            <person name="Oliveira C."/>
            <person name="Osipova E."/>
            <person name="Leigh N.D."/>
            <person name="Simon A."/>
            <person name="Yun M.H."/>
        </authorList>
    </citation>
    <scope>NUCLEOTIDE SEQUENCE</scope>
    <source>
        <strain evidence="2">20211129_DDA</strain>
        <tissue evidence="2">Liver</tissue>
    </source>
</reference>
<evidence type="ECO:0000313" key="3">
    <source>
        <dbReference type="Proteomes" id="UP001066276"/>
    </source>
</evidence>
<accession>A0AAV7TUR3</accession>
<sequence length="131" mass="14212">MLQSALGAQLTPESSELRKRGGAAALGVLEREPGTRIAAECGALRRGEDRQGASRQKAIASGPREKRRPHRALKYCTGLVGRTEWFGWACGVVPTPEDYRAPGGAPQSRREGGSDRLKHQWTDTDYGEGSH</sequence>
<proteinExistence type="predicted"/>
<gene>
    <name evidence="2" type="ORF">NDU88_005608</name>
</gene>
<comment type="caution">
    <text evidence="2">The sequence shown here is derived from an EMBL/GenBank/DDBJ whole genome shotgun (WGS) entry which is preliminary data.</text>
</comment>
<dbReference type="AlphaFoldDB" id="A0AAV7TUR3"/>
<name>A0AAV7TUR3_PLEWA</name>
<feature type="region of interest" description="Disordered" evidence="1">
    <location>
        <begin position="45"/>
        <end position="68"/>
    </location>
</feature>
<feature type="compositionally biased region" description="Basic and acidic residues" evidence="1">
    <location>
        <begin position="108"/>
        <end position="131"/>
    </location>
</feature>
<protein>
    <submittedName>
        <fullName evidence="2">Uncharacterized protein</fullName>
    </submittedName>
</protein>
<dbReference type="EMBL" id="JANPWB010000006">
    <property type="protein sequence ID" value="KAJ1180387.1"/>
    <property type="molecule type" value="Genomic_DNA"/>
</dbReference>
<feature type="region of interest" description="Disordered" evidence="1">
    <location>
        <begin position="96"/>
        <end position="131"/>
    </location>
</feature>
<organism evidence="2 3">
    <name type="scientific">Pleurodeles waltl</name>
    <name type="common">Iberian ribbed newt</name>
    <dbReference type="NCBI Taxonomy" id="8319"/>
    <lineage>
        <taxon>Eukaryota</taxon>
        <taxon>Metazoa</taxon>
        <taxon>Chordata</taxon>
        <taxon>Craniata</taxon>
        <taxon>Vertebrata</taxon>
        <taxon>Euteleostomi</taxon>
        <taxon>Amphibia</taxon>
        <taxon>Batrachia</taxon>
        <taxon>Caudata</taxon>
        <taxon>Salamandroidea</taxon>
        <taxon>Salamandridae</taxon>
        <taxon>Pleurodelinae</taxon>
        <taxon>Pleurodeles</taxon>
    </lineage>
</organism>
<evidence type="ECO:0000256" key="1">
    <source>
        <dbReference type="SAM" id="MobiDB-lite"/>
    </source>
</evidence>
<dbReference type="Proteomes" id="UP001066276">
    <property type="component" value="Chromosome 3_2"/>
</dbReference>